<protein>
    <submittedName>
        <fullName evidence="1">Uncharacterized protein</fullName>
    </submittedName>
</protein>
<evidence type="ECO:0000313" key="2">
    <source>
        <dbReference type="Proteomes" id="UP000075884"/>
    </source>
</evidence>
<accession>A0A182NXK7</accession>
<proteinExistence type="predicted"/>
<reference evidence="1" key="2">
    <citation type="submission" date="2020-05" db="UniProtKB">
        <authorList>
            <consortium name="EnsemblMetazoa"/>
        </authorList>
    </citation>
    <scope>IDENTIFICATION</scope>
    <source>
        <strain evidence="1">WRAIR2</strain>
    </source>
</reference>
<sequence length="88" mass="10108">IARQPTKLWVENLRFPPRTIGRKLNLKCSECTATASRKAPNAKRGERCCSAISPLQFKKGKSWRRKQIIVEIIATENINKKKQKKTSE</sequence>
<keyword evidence="2" id="KW-1185">Reference proteome</keyword>
<dbReference type="EnsemblMetazoa" id="ADIR014584-RA">
    <property type="protein sequence ID" value="ADIR014584-PA"/>
    <property type="gene ID" value="ADIR014584"/>
</dbReference>
<organism evidence="1 2">
    <name type="scientific">Anopheles dirus</name>
    <dbReference type="NCBI Taxonomy" id="7168"/>
    <lineage>
        <taxon>Eukaryota</taxon>
        <taxon>Metazoa</taxon>
        <taxon>Ecdysozoa</taxon>
        <taxon>Arthropoda</taxon>
        <taxon>Hexapoda</taxon>
        <taxon>Insecta</taxon>
        <taxon>Pterygota</taxon>
        <taxon>Neoptera</taxon>
        <taxon>Endopterygota</taxon>
        <taxon>Diptera</taxon>
        <taxon>Nematocera</taxon>
        <taxon>Culicoidea</taxon>
        <taxon>Culicidae</taxon>
        <taxon>Anophelinae</taxon>
        <taxon>Anopheles</taxon>
    </lineage>
</organism>
<dbReference type="VEuPathDB" id="VectorBase:ADIR014584"/>
<name>A0A182NXK7_9DIPT</name>
<dbReference type="Proteomes" id="UP000075884">
    <property type="component" value="Unassembled WGS sequence"/>
</dbReference>
<reference evidence="2" key="1">
    <citation type="submission" date="2013-03" db="EMBL/GenBank/DDBJ databases">
        <title>The Genome Sequence of Anopheles dirus WRAIR2.</title>
        <authorList>
            <consortium name="The Broad Institute Genomics Platform"/>
            <person name="Neafsey D.E."/>
            <person name="Walton C."/>
            <person name="Walker B."/>
            <person name="Young S.K."/>
            <person name="Zeng Q."/>
            <person name="Gargeya S."/>
            <person name="Fitzgerald M."/>
            <person name="Haas B."/>
            <person name="Abouelleil A."/>
            <person name="Allen A.W."/>
            <person name="Alvarado L."/>
            <person name="Arachchi H.M."/>
            <person name="Berlin A.M."/>
            <person name="Chapman S.B."/>
            <person name="Gainer-Dewar J."/>
            <person name="Goldberg J."/>
            <person name="Griggs A."/>
            <person name="Gujja S."/>
            <person name="Hansen M."/>
            <person name="Howarth C."/>
            <person name="Imamovic A."/>
            <person name="Ireland A."/>
            <person name="Larimer J."/>
            <person name="McCowan C."/>
            <person name="Murphy C."/>
            <person name="Pearson M."/>
            <person name="Poon T.W."/>
            <person name="Priest M."/>
            <person name="Roberts A."/>
            <person name="Saif S."/>
            <person name="Shea T."/>
            <person name="Sisk P."/>
            <person name="Sykes S."/>
            <person name="Wortman J."/>
            <person name="Nusbaum C."/>
            <person name="Birren B."/>
        </authorList>
    </citation>
    <scope>NUCLEOTIDE SEQUENCE [LARGE SCALE GENOMIC DNA]</scope>
    <source>
        <strain evidence="2">WRAIR2</strain>
    </source>
</reference>
<dbReference type="AlphaFoldDB" id="A0A182NXK7"/>
<evidence type="ECO:0000313" key="1">
    <source>
        <dbReference type="EnsemblMetazoa" id="ADIR014584-PA"/>
    </source>
</evidence>